<evidence type="ECO:0008006" key="5">
    <source>
        <dbReference type="Google" id="ProtNLM"/>
    </source>
</evidence>
<dbReference type="InterPro" id="IPR007577">
    <property type="entry name" value="GlycoTrfase_DXD_sugar-bd_CS"/>
</dbReference>
<reference evidence="3 4" key="2">
    <citation type="journal article" date="2012" name="Open Biol.">
        <title>Characteristics of nucleosomes and linker DNA regions on the genome of the basidiomycete Mixia osmundae revealed by mono- and dinucleosome mapping.</title>
        <authorList>
            <person name="Nishida H."/>
            <person name="Kondo S."/>
            <person name="Matsumoto T."/>
            <person name="Suzuki Y."/>
            <person name="Yoshikawa H."/>
            <person name="Taylor T.D."/>
            <person name="Sugiyama J."/>
        </authorList>
    </citation>
    <scope>NUCLEOTIDE SEQUENCE [LARGE SCALE GENOMIC DNA]</scope>
    <source>
        <strain evidence="4">CBS 9802 / IAM 14324 / JCM 22182 / KY 12970</strain>
    </source>
</reference>
<dbReference type="eggNOG" id="ENOG502QRTH">
    <property type="taxonomic scope" value="Eukaryota"/>
</dbReference>
<evidence type="ECO:0000313" key="4">
    <source>
        <dbReference type="Proteomes" id="UP000009131"/>
    </source>
</evidence>
<feature type="transmembrane region" description="Helical" evidence="2">
    <location>
        <begin position="82"/>
        <end position="101"/>
    </location>
</feature>
<reference evidence="3 4" key="1">
    <citation type="journal article" date="2011" name="J. Gen. Appl. Microbiol.">
        <title>Draft genome sequencing of the enigmatic basidiomycete Mixia osmundae.</title>
        <authorList>
            <person name="Nishida H."/>
            <person name="Nagatsuka Y."/>
            <person name="Sugiyama J."/>
        </authorList>
    </citation>
    <scope>NUCLEOTIDE SEQUENCE [LARGE SCALE GENOMIC DNA]</scope>
    <source>
        <strain evidence="4">CBS 9802 / IAM 14324 / JCM 22182 / KY 12970</strain>
    </source>
</reference>
<sequence length="482" mass="54774">MIYDLKSMRLPAATAYRQPSGNGASAASSTGYSPLPSFFSRANLSASNGSDEPAFDAYDKHYRRQASSGLFSMPPGWTWARLLRWTVGLAALIAFIFWWFFELHIEIALYSRGWVRSAIVDLHPLSSNCFTLANVQGSAYNQTIASAPKYHELQAGLAMRYGSDCYDFAGTIASEPLPGQILPEQTIYHTYWRGDLRPLGERQILLLLSILETQSQDHSTLILWSNTPQTFESSLLTPLMRKYSHRLDTRVIDHESLARGTPMQGSSLLGEAKDAKAWLDGDLVRVLVLYRFGGVWVDMDMLMTRDLRPLLESEWVTQWDCYEKPYQPLNGAVMHFLQQSPYLCEMLHIMANDVPPRAASTDWGSLMYHKLWRRLVANNHRPFKILPFCFTDGRSCRLDNRLPDPFASDPPYTDSQWTELARRLDRVFGVHLHNHLTGGARVDVNAFANRLQEPSHAIQVCTPEEWACVNVHDARRVKSTEI</sequence>
<evidence type="ECO:0000256" key="2">
    <source>
        <dbReference type="SAM" id="Phobius"/>
    </source>
</evidence>
<keyword evidence="2" id="KW-0812">Transmembrane</keyword>
<dbReference type="InterPro" id="IPR051981">
    <property type="entry name" value="Glycosyltransf_32"/>
</dbReference>
<dbReference type="PANTHER" id="PTHR12042">
    <property type="entry name" value="LACTOSYLCERAMIDE 4-ALPHA-GALACTOSYLTRANSFERASE ALPHA- 1,4-GALACTOSYLTRANSFERASE"/>
    <property type="match status" value="1"/>
</dbReference>
<dbReference type="AlphaFoldDB" id="G7E9G0"/>
<accession>G7E9G0</accession>
<keyword evidence="2" id="KW-0472">Membrane</keyword>
<comment type="similarity">
    <text evidence="1">Belongs to the glycosyltransferase 32 family.</text>
</comment>
<comment type="caution">
    <text evidence="3">The sequence shown here is derived from an EMBL/GenBank/DDBJ whole genome shotgun (WGS) entry which is preliminary data.</text>
</comment>
<name>G7E9G0_MIXOS</name>
<dbReference type="Gene3D" id="3.90.550.20">
    <property type="match status" value="1"/>
</dbReference>
<dbReference type="SUPFAM" id="SSF53448">
    <property type="entry name" value="Nucleotide-diphospho-sugar transferases"/>
    <property type="match status" value="1"/>
</dbReference>
<dbReference type="GO" id="GO:0016020">
    <property type="term" value="C:membrane"/>
    <property type="evidence" value="ECO:0007669"/>
    <property type="project" value="GOC"/>
</dbReference>
<dbReference type="InterPro" id="IPR029044">
    <property type="entry name" value="Nucleotide-diphossugar_trans"/>
</dbReference>
<keyword evidence="4" id="KW-1185">Reference proteome</keyword>
<organism evidence="3 4">
    <name type="scientific">Mixia osmundae (strain CBS 9802 / IAM 14324 / JCM 22182 / KY 12970)</name>
    <dbReference type="NCBI Taxonomy" id="764103"/>
    <lineage>
        <taxon>Eukaryota</taxon>
        <taxon>Fungi</taxon>
        <taxon>Dikarya</taxon>
        <taxon>Basidiomycota</taxon>
        <taxon>Pucciniomycotina</taxon>
        <taxon>Mixiomycetes</taxon>
        <taxon>Mixiales</taxon>
        <taxon>Mixiaceae</taxon>
        <taxon>Mixia</taxon>
    </lineage>
</organism>
<evidence type="ECO:0000256" key="1">
    <source>
        <dbReference type="ARBA" id="ARBA00009003"/>
    </source>
</evidence>
<dbReference type="STRING" id="764103.G7E9G0"/>
<dbReference type="HOGENOM" id="CLU_036116_0_0_1"/>
<dbReference type="OrthoDB" id="409543at2759"/>
<dbReference type="InParanoid" id="G7E9G0"/>
<dbReference type="Proteomes" id="UP000009131">
    <property type="component" value="Unassembled WGS sequence"/>
</dbReference>
<dbReference type="GO" id="GO:0006688">
    <property type="term" value="P:glycosphingolipid biosynthetic process"/>
    <property type="evidence" value="ECO:0007669"/>
    <property type="project" value="TreeGrafter"/>
</dbReference>
<protein>
    <recommendedName>
        <fullName evidence="5">Glycosyltransferase family 32 protein</fullName>
    </recommendedName>
</protein>
<evidence type="ECO:0000313" key="3">
    <source>
        <dbReference type="EMBL" id="GAA99279.1"/>
    </source>
</evidence>
<dbReference type="EMBL" id="BABT02000220">
    <property type="protein sequence ID" value="GAA99279.1"/>
    <property type="molecule type" value="Genomic_DNA"/>
</dbReference>
<dbReference type="GO" id="GO:0016758">
    <property type="term" value="F:hexosyltransferase activity"/>
    <property type="evidence" value="ECO:0007669"/>
    <property type="project" value="TreeGrafter"/>
</dbReference>
<gene>
    <name evidence="3" type="primary">Mo05974</name>
    <name evidence="3" type="ORF">E5Q_05974</name>
</gene>
<proteinExistence type="inferred from homology"/>
<keyword evidence="2" id="KW-1133">Transmembrane helix</keyword>
<dbReference type="PANTHER" id="PTHR12042:SF21">
    <property type="entry name" value="ALPHA1,4-GALACTOSYLTRANSFERASE 1-RELATED"/>
    <property type="match status" value="1"/>
</dbReference>
<dbReference type="Pfam" id="PF04488">
    <property type="entry name" value="Gly_transf_sug"/>
    <property type="match status" value="1"/>
</dbReference>